<dbReference type="SMART" id="SM00387">
    <property type="entry name" value="HATPase_c"/>
    <property type="match status" value="1"/>
</dbReference>
<dbReference type="SMART" id="SM00388">
    <property type="entry name" value="HisKA"/>
    <property type="match status" value="1"/>
</dbReference>
<dbReference type="InterPro" id="IPR004358">
    <property type="entry name" value="Sig_transdc_His_kin-like_C"/>
</dbReference>
<dbReference type="InterPro" id="IPR000700">
    <property type="entry name" value="PAS-assoc_C"/>
</dbReference>
<evidence type="ECO:0000256" key="5">
    <source>
        <dbReference type="ARBA" id="ARBA00022777"/>
    </source>
</evidence>
<dbReference type="EMBL" id="CP002551">
    <property type="protein sequence ID" value="ADZ09184.1"/>
    <property type="molecule type" value="Genomic_DNA"/>
</dbReference>
<evidence type="ECO:0000259" key="7">
    <source>
        <dbReference type="PROSITE" id="PS50112"/>
    </source>
</evidence>
<name>F0TC33_METLA</name>
<dbReference type="InterPro" id="IPR003661">
    <property type="entry name" value="HisK_dim/P_dom"/>
</dbReference>
<dbReference type="InterPro" id="IPR003594">
    <property type="entry name" value="HATPase_dom"/>
</dbReference>
<dbReference type="eggNOG" id="arCOG06712">
    <property type="taxonomic scope" value="Archaea"/>
</dbReference>
<dbReference type="Gene3D" id="3.30.565.10">
    <property type="entry name" value="Histidine kinase-like ATPase, C-terminal domain"/>
    <property type="match status" value="1"/>
</dbReference>
<dbReference type="SMART" id="SM00086">
    <property type="entry name" value="PAC"/>
    <property type="match status" value="2"/>
</dbReference>
<feature type="domain" description="Histidine kinase" evidence="6">
    <location>
        <begin position="303"/>
        <end position="513"/>
    </location>
</feature>
<dbReference type="OrthoDB" id="141807at2157"/>
<reference evidence="10" key="1">
    <citation type="submission" date="2011-02" db="EMBL/GenBank/DDBJ databases">
        <title>Complete sequence of Methanobacterium sp. AL-21.</title>
        <authorList>
            <consortium name="US DOE Joint Genome Institute"/>
            <person name="Lucas S."/>
            <person name="Copeland A."/>
            <person name="Lapidus A."/>
            <person name="Cheng J.-F."/>
            <person name="Goodwin L."/>
            <person name="Pitluck S."/>
            <person name="Chertkov O."/>
            <person name="Detter J.C."/>
            <person name="Han C."/>
            <person name="Tapia R."/>
            <person name="Land M."/>
            <person name="Hauser L."/>
            <person name="Kyrpides N."/>
            <person name="Ivanova N."/>
            <person name="Mikhailova N."/>
            <person name="Pagani I."/>
            <person name="Cadillo-Quiroz H."/>
            <person name="Imachi H."/>
            <person name="Zinder S."/>
            <person name="Liu W."/>
            <person name="Woyke T."/>
        </authorList>
    </citation>
    <scope>NUCLEOTIDE SEQUENCE [LARGE SCALE GENOMIC DNA]</scope>
    <source>
        <strain evidence="10">AL-21</strain>
    </source>
</reference>
<evidence type="ECO:0000256" key="4">
    <source>
        <dbReference type="ARBA" id="ARBA00022679"/>
    </source>
</evidence>
<dbReference type="FunFam" id="3.30.565.10:FF:000006">
    <property type="entry name" value="Sensor histidine kinase WalK"/>
    <property type="match status" value="1"/>
</dbReference>
<dbReference type="PANTHER" id="PTHR43304:SF1">
    <property type="entry name" value="PAC DOMAIN-CONTAINING PROTEIN"/>
    <property type="match status" value="1"/>
</dbReference>
<dbReference type="eggNOG" id="arCOG07605">
    <property type="taxonomic scope" value="Archaea"/>
</dbReference>
<reference evidence="9 10" key="2">
    <citation type="journal article" date="2014" name="Int. J. Syst. Evol. Microbiol.">
        <title>Methanobacterium paludis sp. nov. and a novel strain of Methanobacterium lacus isolated from northern peatlands.</title>
        <authorList>
            <person name="Cadillo-Quiroz H."/>
            <person name="Brauer S.L."/>
            <person name="Goodson N."/>
            <person name="Yavitt J.B."/>
            <person name="Zinder S.H."/>
        </authorList>
    </citation>
    <scope>NUCLEOTIDE SEQUENCE [LARGE SCALE GENOMIC DNA]</scope>
    <source>
        <strain evidence="9 10">AL-21</strain>
    </source>
</reference>
<dbReference type="InterPro" id="IPR000014">
    <property type="entry name" value="PAS"/>
</dbReference>
<dbReference type="HOGENOM" id="CLU_000445_114_71_2"/>
<keyword evidence="4" id="KW-0808">Transferase</keyword>
<dbReference type="CDD" id="cd00130">
    <property type="entry name" value="PAS"/>
    <property type="match status" value="2"/>
</dbReference>
<dbReference type="InterPro" id="IPR005467">
    <property type="entry name" value="His_kinase_dom"/>
</dbReference>
<dbReference type="NCBIfam" id="TIGR00229">
    <property type="entry name" value="sensory_box"/>
    <property type="match status" value="2"/>
</dbReference>
<evidence type="ECO:0000313" key="10">
    <source>
        <dbReference type="Proteomes" id="UP000007490"/>
    </source>
</evidence>
<dbReference type="Pfam" id="PF00512">
    <property type="entry name" value="HisKA"/>
    <property type="match status" value="1"/>
</dbReference>
<dbReference type="CDD" id="cd00082">
    <property type="entry name" value="HisKA"/>
    <property type="match status" value="1"/>
</dbReference>
<keyword evidence="3" id="KW-0597">Phosphoprotein</keyword>
<comment type="catalytic activity">
    <reaction evidence="1">
        <text>ATP + protein L-histidine = ADP + protein N-phospho-L-histidine.</text>
        <dbReference type="EC" id="2.7.13.3"/>
    </reaction>
</comment>
<dbReference type="PANTHER" id="PTHR43304">
    <property type="entry name" value="PHYTOCHROME-LIKE PROTEIN CPH1"/>
    <property type="match status" value="1"/>
</dbReference>
<dbReference type="Pfam" id="PF13426">
    <property type="entry name" value="PAS_9"/>
    <property type="match status" value="2"/>
</dbReference>
<dbReference type="Pfam" id="PF02518">
    <property type="entry name" value="HATPase_c"/>
    <property type="match status" value="1"/>
</dbReference>
<evidence type="ECO:0000259" key="8">
    <source>
        <dbReference type="PROSITE" id="PS50113"/>
    </source>
</evidence>
<dbReference type="SUPFAM" id="SSF55874">
    <property type="entry name" value="ATPase domain of HSP90 chaperone/DNA topoisomerase II/histidine kinase"/>
    <property type="match status" value="1"/>
</dbReference>
<evidence type="ECO:0000256" key="2">
    <source>
        <dbReference type="ARBA" id="ARBA00012438"/>
    </source>
</evidence>
<dbReference type="EC" id="2.7.13.3" evidence="2"/>
<feature type="domain" description="PAC" evidence="8">
    <location>
        <begin position="205"/>
        <end position="257"/>
    </location>
</feature>
<accession>F0TC33</accession>
<dbReference type="PROSITE" id="PS50112">
    <property type="entry name" value="PAS"/>
    <property type="match status" value="2"/>
</dbReference>
<dbReference type="SUPFAM" id="SSF55785">
    <property type="entry name" value="PYP-like sensor domain (PAS domain)"/>
    <property type="match status" value="2"/>
</dbReference>
<evidence type="ECO:0000256" key="1">
    <source>
        <dbReference type="ARBA" id="ARBA00000085"/>
    </source>
</evidence>
<dbReference type="PROSITE" id="PS50109">
    <property type="entry name" value="HIS_KIN"/>
    <property type="match status" value="1"/>
</dbReference>
<dbReference type="Proteomes" id="UP000007490">
    <property type="component" value="Chromosome"/>
</dbReference>
<dbReference type="STRING" id="877455.Metbo_0937"/>
<proteinExistence type="predicted"/>
<sequence length="513" mass="60016">MDEKSQYNSMDYQGLFRNDHTVMLILNPKTGHIIDANPAAVDFYGYNREELVQMSIHEINILDPDIIDEQMMQAENKNKNHFIFQHRLADGRICDVDVYSGMIDYHGEELLYSIVHDRTDQNRALVKLRDSEELFRLIFEQSPLGACIMALDYTTLTINNALCNMLGYSKEELLSRRFTEDTHPDDLDMDMELRKQLVAGMIDDYTLEKRYIRIDGELLWANVNVSAIKDQNNRLVKILVMVEDITRQKQMEKLFLKRTDKLDSIRQILDLKIEDNEEVEYRLKQLIKDLKMSNQELERFAYVSSHDLKEPLRMIISFLQLLKSRYYNRLDQDANDFIDFAVEGAQRMDMMINDLLQFSRVGNEREFKYLDCEIVVKNTISHLSPLIENNDAKVVHGSLPKIHANEELMTQLFQNLIGNAIKYRRDVAPKITIDYSEEEEDYLFIVRDNGIGIEAQHLDRIFTVFQRLHSREEYEGTGIGLAISKKIVQQHNGKIWAKSEPGKGTTFYFTIPK</sequence>
<dbReference type="GO" id="GO:0000155">
    <property type="term" value="F:phosphorelay sensor kinase activity"/>
    <property type="evidence" value="ECO:0007669"/>
    <property type="project" value="InterPro"/>
</dbReference>
<keyword evidence="5 9" id="KW-0418">Kinase</keyword>
<evidence type="ECO:0000256" key="3">
    <source>
        <dbReference type="ARBA" id="ARBA00022553"/>
    </source>
</evidence>
<dbReference type="KEGG" id="mel:Metbo_0937"/>
<dbReference type="InterPro" id="IPR036097">
    <property type="entry name" value="HisK_dim/P_sf"/>
</dbReference>
<keyword evidence="10" id="KW-1185">Reference proteome</keyword>
<feature type="domain" description="PAS" evidence="7">
    <location>
        <begin position="31"/>
        <end position="65"/>
    </location>
</feature>
<evidence type="ECO:0000313" key="9">
    <source>
        <dbReference type="EMBL" id="ADZ09184.1"/>
    </source>
</evidence>
<dbReference type="RefSeq" id="WP_013644535.1">
    <property type="nucleotide sequence ID" value="NC_015216.1"/>
</dbReference>
<dbReference type="PROSITE" id="PS50113">
    <property type="entry name" value="PAC"/>
    <property type="match status" value="1"/>
</dbReference>
<dbReference type="InterPro" id="IPR035965">
    <property type="entry name" value="PAS-like_dom_sf"/>
</dbReference>
<dbReference type="InterPro" id="IPR001610">
    <property type="entry name" value="PAC"/>
</dbReference>
<dbReference type="SMART" id="SM00091">
    <property type="entry name" value="PAS"/>
    <property type="match status" value="2"/>
</dbReference>
<organism evidence="9 10">
    <name type="scientific">Methanobacterium lacus (strain AL-21)</name>
    <dbReference type="NCBI Taxonomy" id="877455"/>
    <lineage>
        <taxon>Archaea</taxon>
        <taxon>Methanobacteriati</taxon>
        <taxon>Methanobacteriota</taxon>
        <taxon>Methanomada group</taxon>
        <taxon>Methanobacteria</taxon>
        <taxon>Methanobacteriales</taxon>
        <taxon>Methanobacteriaceae</taxon>
        <taxon>Methanobacterium</taxon>
    </lineage>
</organism>
<dbReference type="GeneID" id="25394721"/>
<feature type="domain" description="PAS" evidence="7">
    <location>
        <begin position="131"/>
        <end position="201"/>
    </location>
</feature>
<dbReference type="AlphaFoldDB" id="F0TC33"/>
<gene>
    <name evidence="9" type="ordered locus">Metbo_0937</name>
</gene>
<dbReference type="SUPFAM" id="SSF47384">
    <property type="entry name" value="Homodimeric domain of signal transducing histidine kinase"/>
    <property type="match status" value="1"/>
</dbReference>
<protein>
    <recommendedName>
        <fullName evidence="2">histidine kinase</fullName>
        <ecNumber evidence="2">2.7.13.3</ecNumber>
    </recommendedName>
</protein>
<dbReference type="InterPro" id="IPR052162">
    <property type="entry name" value="Sensor_kinase/Photoreceptor"/>
</dbReference>
<evidence type="ECO:0000259" key="6">
    <source>
        <dbReference type="PROSITE" id="PS50109"/>
    </source>
</evidence>
<dbReference type="Gene3D" id="1.10.287.130">
    <property type="match status" value="1"/>
</dbReference>
<dbReference type="InterPro" id="IPR036890">
    <property type="entry name" value="HATPase_C_sf"/>
</dbReference>
<dbReference type="PRINTS" id="PR00344">
    <property type="entry name" value="BCTRLSENSOR"/>
</dbReference>
<dbReference type="Gene3D" id="3.30.450.20">
    <property type="entry name" value="PAS domain"/>
    <property type="match status" value="2"/>
</dbReference>